<sequence>MATLKFLSAATARSLQVPRVLTCKHSTSFLLVPWKPQAMQYSAQSAPEEDAATRLSTKKCVPCNSKDLRPMNEESAKLLSTKVPGWNLVNDNGQLKLKRPWKVRNFVKGIEFFQKIADVAEAEGHHPNLHLENWNDVRVEIWTHAVGGLTENDFILAAKINELNLQEFLRKDVAGAKSSGCP</sequence>
<dbReference type="SUPFAM" id="SSF55248">
    <property type="entry name" value="PCD-like"/>
    <property type="match status" value="1"/>
</dbReference>
<dbReference type="InterPro" id="IPR001533">
    <property type="entry name" value="Pterin_deHydtase"/>
</dbReference>
<dbReference type="Gene3D" id="3.30.1360.20">
    <property type="entry name" value="Transcriptional coactivator/pterin dehydratase"/>
    <property type="match status" value="1"/>
</dbReference>
<dbReference type="PANTHER" id="PTHR12599:SF0">
    <property type="entry name" value="PTERIN-4-ALPHA-CARBINOLAMINE DEHYDRATASE"/>
    <property type="match status" value="1"/>
</dbReference>
<dbReference type="EMBL" id="JABFUD020000016">
    <property type="protein sequence ID" value="KAI5068516.1"/>
    <property type="molecule type" value="Genomic_DNA"/>
</dbReference>
<evidence type="ECO:0000256" key="1">
    <source>
        <dbReference type="ARBA" id="ARBA00001554"/>
    </source>
</evidence>
<evidence type="ECO:0000313" key="7">
    <source>
        <dbReference type="Proteomes" id="UP000886520"/>
    </source>
</evidence>
<dbReference type="OrthoDB" id="277398at2759"/>
<dbReference type="Proteomes" id="UP000886520">
    <property type="component" value="Chromosome 16"/>
</dbReference>
<dbReference type="CDD" id="cd00913">
    <property type="entry name" value="PCD_DCoH_subfamily_a"/>
    <property type="match status" value="1"/>
</dbReference>
<gene>
    <name evidence="6" type="ORF">GOP47_0016861</name>
</gene>
<dbReference type="EC" id="4.2.1.96" evidence="3"/>
<evidence type="ECO:0000313" key="6">
    <source>
        <dbReference type="EMBL" id="KAI5068516.1"/>
    </source>
</evidence>
<accession>A0A9D4ZDD8</accession>
<comment type="caution">
    <text evidence="6">The sequence shown here is derived from an EMBL/GenBank/DDBJ whole genome shotgun (WGS) entry which is preliminary data.</text>
</comment>
<keyword evidence="4" id="KW-0456">Lyase</keyword>
<dbReference type="GO" id="GO:0008124">
    <property type="term" value="F:4-alpha-hydroxytetrahydrobiopterin dehydratase activity"/>
    <property type="evidence" value="ECO:0007669"/>
    <property type="project" value="UniProtKB-EC"/>
</dbReference>
<evidence type="ECO:0000256" key="2">
    <source>
        <dbReference type="ARBA" id="ARBA00006472"/>
    </source>
</evidence>
<dbReference type="GO" id="GO:0005739">
    <property type="term" value="C:mitochondrion"/>
    <property type="evidence" value="ECO:0007669"/>
    <property type="project" value="TreeGrafter"/>
</dbReference>
<organism evidence="6 7">
    <name type="scientific">Adiantum capillus-veneris</name>
    <name type="common">Maidenhair fern</name>
    <dbReference type="NCBI Taxonomy" id="13818"/>
    <lineage>
        <taxon>Eukaryota</taxon>
        <taxon>Viridiplantae</taxon>
        <taxon>Streptophyta</taxon>
        <taxon>Embryophyta</taxon>
        <taxon>Tracheophyta</taxon>
        <taxon>Polypodiopsida</taxon>
        <taxon>Polypodiidae</taxon>
        <taxon>Polypodiales</taxon>
        <taxon>Pteridineae</taxon>
        <taxon>Pteridaceae</taxon>
        <taxon>Vittarioideae</taxon>
        <taxon>Adiantum</taxon>
    </lineage>
</organism>
<dbReference type="InterPro" id="IPR036428">
    <property type="entry name" value="PCD_sf"/>
</dbReference>
<evidence type="ECO:0000256" key="5">
    <source>
        <dbReference type="ARBA" id="ARBA00030497"/>
    </source>
</evidence>
<dbReference type="Pfam" id="PF01329">
    <property type="entry name" value="Pterin_4a"/>
    <property type="match status" value="1"/>
</dbReference>
<dbReference type="PANTHER" id="PTHR12599">
    <property type="entry name" value="PTERIN-4-ALPHA-CARBINOLAMINE DEHYDRATASE"/>
    <property type="match status" value="1"/>
</dbReference>
<keyword evidence="7" id="KW-1185">Reference proteome</keyword>
<evidence type="ECO:0000256" key="4">
    <source>
        <dbReference type="ARBA" id="ARBA00023239"/>
    </source>
</evidence>
<name>A0A9D4ZDD8_ADICA</name>
<comment type="similarity">
    <text evidence="2">Belongs to the pterin-4-alpha-carbinolamine dehydratase family.</text>
</comment>
<evidence type="ECO:0000256" key="3">
    <source>
        <dbReference type="ARBA" id="ARBA00013252"/>
    </source>
</evidence>
<reference evidence="6" key="1">
    <citation type="submission" date="2021-01" db="EMBL/GenBank/DDBJ databases">
        <title>Adiantum capillus-veneris genome.</title>
        <authorList>
            <person name="Fang Y."/>
            <person name="Liao Q."/>
        </authorList>
    </citation>
    <scope>NUCLEOTIDE SEQUENCE</scope>
    <source>
        <strain evidence="6">H3</strain>
        <tissue evidence="6">Leaf</tissue>
    </source>
</reference>
<comment type="catalytic activity">
    <reaction evidence="1">
        <text>(4aS,6R)-4a-hydroxy-L-erythro-5,6,7,8-tetrahydrobiopterin = (6R)-L-erythro-6,7-dihydrobiopterin + H2O</text>
        <dbReference type="Rhea" id="RHEA:11920"/>
        <dbReference type="ChEBI" id="CHEBI:15377"/>
        <dbReference type="ChEBI" id="CHEBI:15642"/>
        <dbReference type="ChEBI" id="CHEBI:43120"/>
        <dbReference type="EC" id="4.2.1.96"/>
    </reaction>
</comment>
<proteinExistence type="inferred from homology"/>
<dbReference type="AlphaFoldDB" id="A0A9D4ZDD8"/>
<dbReference type="GO" id="GO:0006729">
    <property type="term" value="P:tetrahydrobiopterin biosynthetic process"/>
    <property type="evidence" value="ECO:0007669"/>
    <property type="project" value="InterPro"/>
</dbReference>
<protein>
    <recommendedName>
        <fullName evidence="3">4a-hydroxytetrahydrobiopterin dehydratase</fullName>
        <ecNumber evidence="3">4.2.1.96</ecNumber>
    </recommendedName>
    <alternativeName>
        <fullName evidence="5">4-alpha-hydroxy-tetrahydropterin dehydratase</fullName>
    </alternativeName>
</protein>